<dbReference type="EMBL" id="JBHZOL010000026">
    <property type="protein sequence ID" value="MFE4105534.1"/>
    <property type="molecule type" value="Genomic_DNA"/>
</dbReference>
<dbReference type="NCBIfam" id="TIGR04096">
    <property type="entry name" value="dnd_rel_methyl"/>
    <property type="match status" value="1"/>
</dbReference>
<keyword evidence="3" id="KW-1185">Reference proteome</keyword>
<comment type="caution">
    <text evidence="2">The sequence shown here is derived from an EMBL/GenBank/DDBJ whole genome shotgun (WGS) entry which is preliminary data.</text>
</comment>
<accession>A0ABW6IDR1</accession>
<gene>
    <name evidence="2" type="ORF">ACFVKH_04535</name>
</gene>
<dbReference type="RefSeq" id="WP_377962274.1">
    <property type="nucleotide sequence ID" value="NZ_JBHZOL010000026.1"/>
</dbReference>
<dbReference type="GO" id="GO:0008168">
    <property type="term" value="F:methyltransferase activity"/>
    <property type="evidence" value="ECO:0007669"/>
    <property type="project" value="UniProtKB-KW"/>
</dbReference>
<name>A0ABW6IDR1_9CYAN</name>
<organism evidence="2 3">
    <name type="scientific">Almyronema epifaneia S1</name>
    <dbReference type="NCBI Taxonomy" id="2991925"/>
    <lineage>
        <taxon>Bacteria</taxon>
        <taxon>Bacillati</taxon>
        <taxon>Cyanobacteriota</taxon>
        <taxon>Cyanophyceae</taxon>
        <taxon>Nodosilineales</taxon>
        <taxon>Nodosilineaceae</taxon>
        <taxon>Almyronema</taxon>
        <taxon>Almyronema epifaneia</taxon>
    </lineage>
</organism>
<dbReference type="Proteomes" id="UP001600165">
    <property type="component" value="Unassembled WGS sequence"/>
</dbReference>
<proteinExistence type="predicted"/>
<keyword evidence="2" id="KW-0808">Transferase</keyword>
<evidence type="ECO:0000313" key="2">
    <source>
        <dbReference type="EMBL" id="MFE4105534.1"/>
    </source>
</evidence>
<evidence type="ECO:0000313" key="3">
    <source>
        <dbReference type="Proteomes" id="UP001600165"/>
    </source>
</evidence>
<sequence length="719" mass="81649">MFLIYCNGCTAMQKPLSSPLSPLEEVMARCLASPQGKCLPNALYVHQSALEKLDGVLQAYEQIGRCYLPKGYSFTLVKFHFDQPLISYLDYPQFVQEAHPSLQTSFQVNLQTRQLGYRDYSDSPNPPILHRKETFVADDYPHRSDFAHLTQQQAVMGLLDESRTIGTRLGWESRLAALRLEIHNHALACKLEFSLENRTPKSTRSPAKRTQPAKSPALPKIDRHKAALPRKALSKPVRLALEANLLKAETTLFDYGCGYGTDIEFVQQQGVVAQGWDPYYQPDSPHCAAEVVNLGYVINVIEDPAERRQALIQAWELTQQVLIVAAQVLISDRTRGLMAYGDGIITSRNTFQKYYEQEELKAYIDQVLAVDAVPVALGIYFVFRDRLQAESFRASRFRSRATTPRINLRVKRFEDYKALLQPLMAFYTERGRLPTSTEIETYGCAPLQEEFGSLKRAFNVILQATAAGEWEAIAEKRRQDLLVYLALSHFGQRPKLRQLAAPLQADIKGLFGTYQQACTAADLMLMSLGQLEIVAEHGRQSLVGQQRPSSLWVHVSALDSLKPLLRLYEGCAARTIGRPNEANLVKFHFRAPKITYLSFPTFDSEPHPALHTSLQVDLRDLQVRYGDYSQADNPPLLHQKEQVILPSYPNYNKFAKLSQQARQWGLFDDLAAIYDRQGWLKCLADHCAILQGTRLIRDKTCDPYKLRLLKAQTRQRQKI</sequence>
<protein>
    <submittedName>
        <fullName evidence="2">DNA phosphorothioation-associated putative methyltransferase</fullName>
    </submittedName>
</protein>
<evidence type="ECO:0000256" key="1">
    <source>
        <dbReference type="SAM" id="MobiDB-lite"/>
    </source>
</evidence>
<dbReference type="InterPro" id="IPR024019">
    <property type="entry name" value="CHP04096"/>
</dbReference>
<reference evidence="2 3" key="1">
    <citation type="submission" date="2024-10" db="EMBL/GenBank/DDBJ databases">
        <authorList>
            <person name="Ratan Roy A."/>
            <person name="Morales Sandoval P.H."/>
            <person name="De Los Santos Villalobos S."/>
            <person name="Chakraborty S."/>
            <person name="Mukherjee J."/>
        </authorList>
    </citation>
    <scope>NUCLEOTIDE SEQUENCE [LARGE SCALE GENOMIC DNA]</scope>
    <source>
        <strain evidence="2 3">S1</strain>
    </source>
</reference>
<dbReference type="GO" id="GO:0032259">
    <property type="term" value="P:methylation"/>
    <property type="evidence" value="ECO:0007669"/>
    <property type="project" value="UniProtKB-KW"/>
</dbReference>
<feature type="region of interest" description="Disordered" evidence="1">
    <location>
        <begin position="198"/>
        <end position="221"/>
    </location>
</feature>
<keyword evidence="2" id="KW-0489">Methyltransferase</keyword>